<dbReference type="Proteomes" id="UP000053617">
    <property type="component" value="Unassembled WGS sequence"/>
</dbReference>
<evidence type="ECO:0008006" key="3">
    <source>
        <dbReference type="Google" id="ProtNLM"/>
    </source>
</evidence>
<accession>A0A0D2IV18</accession>
<dbReference type="RefSeq" id="XP_013267666.1">
    <property type="nucleotide sequence ID" value="XM_013412212.1"/>
</dbReference>
<reference evidence="1 2" key="1">
    <citation type="submission" date="2015-01" db="EMBL/GenBank/DDBJ databases">
        <title>The Genome Sequence of Rhinocladiella mackenzie CBS 650.93.</title>
        <authorList>
            <consortium name="The Broad Institute Genomics Platform"/>
            <person name="Cuomo C."/>
            <person name="de Hoog S."/>
            <person name="Gorbushina A."/>
            <person name="Stielow B."/>
            <person name="Teixiera M."/>
            <person name="Abouelleil A."/>
            <person name="Chapman S.B."/>
            <person name="Priest M."/>
            <person name="Young S.K."/>
            <person name="Wortman J."/>
            <person name="Nusbaum C."/>
            <person name="Birren B."/>
        </authorList>
    </citation>
    <scope>NUCLEOTIDE SEQUENCE [LARGE SCALE GENOMIC DNA]</scope>
    <source>
        <strain evidence="1 2">CBS 650.93</strain>
    </source>
</reference>
<dbReference type="OrthoDB" id="5404564at2759"/>
<keyword evidence="2" id="KW-1185">Reference proteome</keyword>
<proteinExistence type="predicted"/>
<name>A0A0D2IV18_9EURO</name>
<dbReference type="PANTHER" id="PTHR38886:SF1">
    <property type="entry name" value="NACHT-NTPASE AND P-LOOP NTPASES N-TERMINAL DOMAIN-CONTAINING PROTEIN"/>
    <property type="match status" value="1"/>
</dbReference>
<dbReference type="VEuPathDB" id="FungiDB:Z518_10670"/>
<dbReference type="HOGENOM" id="CLU_032415_0_0_1"/>
<dbReference type="GeneID" id="25298741"/>
<dbReference type="PANTHER" id="PTHR38886">
    <property type="entry name" value="SESA DOMAIN-CONTAINING PROTEIN"/>
    <property type="match status" value="1"/>
</dbReference>
<gene>
    <name evidence="1" type="ORF">Z518_10670</name>
</gene>
<organism evidence="1 2">
    <name type="scientific">Rhinocladiella mackenziei CBS 650.93</name>
    <dbReference type="NCBI Taxonomy" id="1442369"/>
    <lineage>
        <taxon>Eukaryota</taxon>
        <taxon>Fungi</taxon>
        <taxon>Dikarya</taxon>
        <taxon>Ascomycota</taxon>
        <taxon>Pezizomycotina</taxon>
        <taxon>Eurotiomycetes</taxon>
        <taxon>Chaetothyriomycetidae</taxon>
        <taxon>Chaetothyriales</taxon>
        <taxon>Herpotrichiellaceae</taxon>
        <taxon>Rhinocladiella</taxon>
    </lineage>
</organism>
<sequence length="620" mass="69116">MANPISFGDAYLAAKLALQLGRAFTKGRKSAPAEFREVENQLYSLSSALFALKDALSKNEFTVNMDPPNAQPRLAGSEETISVMLRSCEETLEHLKEIVGKYGCMVDPPDPQTPRLKRWKGDLKSTWMKVSWTKEGGDLATLRSKLTVHTNSLNLMLGVAINSQTSRVEDRVDQVAVMLKEIHDWFSANLKSTTPGSHSVRENSLTLEQSHPVTLQEFVFELYVDTGRREDFQLICGRASLHPKWKVKHSEAGARHLFRCHCNEGVKGEHSHQANIAAFTLSSLSFPVKLTGKERSYMLYKATDATNNRLVSLVIKRVPLNALSEFEGAFIYELAWQGANSMLGRGLRTMLAYSMPDAKDTHILHMIGNLNGVRKSVDSITFSSGPRSYTRASVGTIQLLHYKTVGNESLQSRSSDLATSSESYLSTAELVVHYSENDSQAGADVSLTTIQSANKLLQKLEEMRMELFVMSLQYPRPDERIVLKLQAGPVQSEVVQISDADITIVQNTETGRFRLIIVSPNGCSILSQELAEDFVSSLSIPGRRPNFTSRTFLVQVENTGKREVYRYERGFEYLDFSSAQTNRLFVLGLATISGSLPVRTPKDAIRAIEPYDARNALRDC</sequence>
<evidence type="ECO:0000313" key="2">
    <source>
        <dbReference type="Proteomes" id="UP000053617"/>
    </source>
</evidence>
<dbReference type="EMBL" id="KN847483">
    <property type="protein sequence ID" value="KIX00530.1"/>
    <property type="molecule type" value="Genomic_DNA"/>
</dbReference>
<evidence type="ECO:0000313" key="1">
    <source>
        <dbReference type="EMBL" id="KIX00530.1"/>
    </source>
</evidence>
<protein>
    <recommendedName>
        <fullName evidence="3">Fungal N-terminal domain-containing protein</fullName>
    </recommendedName>
</protein>
<dbReference type="STRING" id="1442369.A0A0D2IV18"/>
<dbReference type="AlphaFoldDB" id="A0A0D2IV18"/>